<evidence type="ECO:0000259" key="3">
    <source>
        <dbReference type="Pfam" id="PF07916"/>
    </source>
</evidence>
<organism evidence="4 5">
    <name type="scientific">Maricaulis virginensis</name>
    <dbReference type="NCBI Taxonomy" id="144022"/>
    <lineage>
        <taxon>Bacteria</taxon>
        <taxon>Pseudomonadati</taxon>
        <taxon>Pseudomonadota</taxon>
        <taxon>Alphaproteobacteria</taxon>
        <taxon>Maricaulales</taxon>
        <taxon>Maricaulaceae</taxon>
        <taxon>Maricaulis</taxon>
    </lineage>
</organism>
<feature type="transmembrane region" description="Helical" evidence="2">
    <location>
        <begin position="361"/>
        <end position="378"/>
    </location>
</feature>
<feature type="compositionally biased region" description="Polar residues" evidence="1">
    <location>
        <begin position="706"/>
        <end position="721"/>
    </location>
</feature>
<name>A0A9W6MPU4_9PROT</name>
<feature type="transmembrane region" description="Helical" evidence="2">
    <location>
        <begin position="85"/>
        <end position="104"/>
    </location>
</feature>
<comment type="caution">
    <text evidence="4">The sequence shown here is derived from an EMBL/GenBank/DDBJ whole genome shotgun (WGS) entry which is preliminary data.</text>
</comment>
<feature type="transmembrane region" description="Helical" evidence="2">
    <location>
        <begin position="31"/>
        <end position="49"/>
    </location>
</feature>
<feature type="region of interest" description="Disordered" evidence="1">
    <location>
        <begin position="706"/>
        <end position="725"/>
    </location>
</feature>
<dbReference type="RefSeq" id="WP_271187894.1">
    <property type="nucleotide sequence ID" value="NZ_BSFE01000011.1"/>
</dbReference>
<dbReference type="Proteomes" id="UP001143486">
    <property type="component" value="Unassembled WGS sequence"/>
</dbReference>
<keyword evidence="2" id="KW-1133">Transmembrane helix</keyword>
<dbReference type="InterPro" id="IPR012931">
    <property type="entry name" value="TraG_N_Proteobacteria"/>
</dbReference>
<evidence type="ECO:0000313" key="5">
    <source>
        <dbReference type="Proteomes" id="UP001143486"/>
    </source>
</evidence>
<proteinExistence type="predicted"/>
<feature type="transmembrane region" description="Helical" evidence="2">
    <location>
        <begin position="421"/>
        <end position="443"/>
    </location>
</feature>
<dbReference type="AlphaFoldDB" id="A0A9W6MPU4"/>
<reference evidence="4" key="2">
    <citation type="submission" date="2023-01" db="EMBL/GenBank/DDBJ databases">
        <authorList>
            <person name="Sun Q."/>
            <person name="Evtushenko L."/>
        </authorList>
    </citation>
    <scope>NUCLEOTIDE SEQUENCE</scope>
    <source>
        <strain evidence="4">VKM B-1513</strain>
    </source>
</reference>
<keyword evidence="2" id="KW-0812">Transmembrane</keyword>
<sequence>MEAYVYGGKEIYVQAFNAIAIMSGLDSVSSLIRLVLLIGLAMVLIQVAFTNKVKEILSWFLTATTILAVGFVPKSDVVIHDRIGGGAPTVVANVPLAVAFVFSVSSTAGDRMTSLMETVFGDPDIAKYSENGMIYGSRLMRELNQMRWIDEEYAQNMQSFLTNCVFYDLLEGDIELQDIRDSEDLFSLITVDHPPNPARSGPWLTDGAETIETCAYIAGELSSGADAARALSETYLARRLHPDDADAAARTLLSSEVAGAHTLLMNQARASSEVFIQAMMINSFRESVETFSAESGGELSGYGLARAELQTRNTNLFNAALAHKWIPYLKVVLEIMFFCMFPLLIPFMLLPGMGVSLIRSYFGGFIMLQSWGPLFVVLNKIMMVAAVSDTQAAAYDPTGGGDAGSITMFNLQSIADANSDIASIAGFMTMLIPVIASALALGVDRVASQSESLLSSVRAGASDAARDETTGNLSLGTTGYDTHRFNQTFGNQHQMNHSLEAGAASMNTASGGHIAITPDGREVYDNTGALSKTGTGAQFARAIGSQFERRASEAAQYAETWTESAAQSREEGASVLFSDRETVQSMAQSVLSEGSSATQEQRAAAAIVQRHNEHADQAYSQAVEEQAQLNYGVDGAITAGARASGGMELFGTGGAVFGEARVRGSAGWSEADRETIRSDYRESLSSDEQRELTDALATLNSFSTSAGYSESGGIQNSTARDAQQHFREAERFEESASRARSIQQQAQTAAAEYESGNLSFTQPLEDQFLQFVGTQRNDAGDIYSSQPFWQDEVTQMIVNGDRSPELQGLLQGFADAQLPHLPQIGDVSAFSVAGDDLVNYGQIDNAAARTGDVATRIGETAADLSTTNAGVGFNGEAMDAVQAGRDISGQVQDGIGGRSAEFDQPLFDGTPHMRDMRRANEEREDVADGMPKPDFTFLPDGMPGSPATNAIGQVGQMQNTQEIEADIAAMEGFATRFSEQN</sequence>
<keyword evidence="5" id="KW-1185">Reference proteome</keyword>
<gene>
    <name evidence="4" type="primary">traG_2</name>
    <name evidence="4" type="ORF">GCM10017621_30550</name>
</gene>
<feature type="transmembrane region" description="Helical" evidence="2">
    <location>
        <begin position="331"/>
        <end position="349"/>
    </location>
</feature>
<evidence type="ECO:0000256" key="2">
    <source>
        <dbReference type="SAM" id="Phobius"/>
    </source>
</evidence>
<reference evidence="4" key="1">
    <citation type="journal article" date="2014" name="Int. J. Syst. Evol. Microbiol.">
        <title>Complete genome sequence of Corynebacterium casei LMG S-19264T (=DSM 44701T), isolated from a smear-ripened cheese.</title>
        <authorList>
            <consortium name="US DOE Joint Genome Institute (JGI-PGF)"/>
            <person name="Walter F."/>
            <person name="Albersmeier A."/>
            <person name="Kalinowski J."/>
            <person name="Ruckert C."/>
        </authorList>
    </citation>
    <scope>NUCLEOTIDE SEQUENCE</scope>
    <source>
        <strain evidence="4">VKM B-1513</strain>
    </source>
</reference>
<feature type="transmembrane region" description="Helical" evidence="2">
    <location>
        <begin position="56"/>
        <end position="73"/>
    </location>
</feature>
<dbReference type="Pfam" id="PF07916">
    <property type="entry name" value="TraG_N"/>
    <property type="match status" value="1"/>
</dbReference>
<keyword evidence="2" id="KW-0472">Membrane</keyword>
<protein>
    <submittedName>
        <fullName evidence="4">Conjugal transfer protein TraG</fullName>
    </submittedName>
</protein>
<feature type="domain" description="TraG N-terminal Proteobacteria" evidence="3">
    <location>
        <begin position="2"/>
        <end position="458"/>
    </location>
</feature>
<evidence type="ECO:0000313" key="4">
    <source>
        <dbReference type="EMBL" id="GLK53547.1"/>
    </source>
</evidence>
<dbReference type="EMBL" id="BSFE01000011">
    <property type="protein sequence ID" value="GLK53547.1"/>
    <property type="molecule type" value="Genomic_DNA"/>
</dbReference>
<accession>A0A9W6MPU4</accession>
<evidence type="ECO:0000256" key="1">
    <source>
        <dbReference type="SAM" id="MobiDB-lite"/>
    </source>
</evidence>